<protein>
    <submittedName>
        <fullName evidence="3">UDP:flavonoid glycosyltransferase YjiC (YdhE family)</fullName>
    </submittedName>
</protein>
<organism evidence="3 4">
    <name type="scientific">Nitrospirillum amazonense</name>
    <dbReference type="NCBI Taxonomy" id="28077"/>
    <lineage>
        <taxon>Bacteria</taxon>
        <taxon>Pseudomonadati</taxon>
        <taxon>Pseudomonadota</taxon>
        <taxon>Alphaproteobacteria</taxon>
        <taxon>Rhodospirillales</taxon>
        <taxon>Azospirillaceae</taxon>
        <taxon>Nitrospirillum</taxon>
    </lineage>
</organism>
<dbReference type="InterPro" id="IPR004276">
    <property type="entry name" value="GlycoTrans_28_N"/>
</dbReference>
<feature type="domain" description="Glycosyltransferase family 28 N-terminal" evidence="1">
    <location>
        <begin position="3"/>
        <end position="132"/>
    </location>
</feature>
<dbReference type="Gene3D" id="3.40.50.2000">
    <property type="entry name" value="Glycogen Phosphorylase B"/>
    <property type="match status" value="2"/>
</dbReference>
<dbReference type="EMBL" id="VITR01000006">
    <property type="protein sequence ID" value="TWB42636.1"/>
    <property type="molecule type" value="Genomic_DNA"/>
</dbReference>
<evidence type="ECO:0000313" key="4">
    <source>
        <dbReference type="Proteomes" id="UP000315751"/>
    </source>
</evidence>
<dbReference type="SUPFAM" id="SSF53756">
    <property type="entry name" value="UDP-Glycosyltransferase/glycogen phosphorylase"/>
    <property type="match status" value="1"/>
</dbReference>
<comment type="caution">
    <text evidence="3">The sequence shown here is derived from an EMBL/GenBank/DDBJ whole genome shotgun (WGS) entry which is preliminary data.</text>
</comment>
<keyword evidence="4" id="KW-1185">Reference proteome</keyword>
<dbReference type="Pfam" id="PF06722">
    <property type="entry name" value="EryCIII-like_C"/>
    <property type="match status" value="1"/>
</dbReference>
<dbReference type="GO" id="GO:0033072">
    <property type="term" value="P:vancomycin biosynthetic process"/>
    <property type="evidence" value="ECO:0007669"/>
    <property type="project" value="UniProtKB-ARBA"/>
</dbReference>
<evidence type="ECO:0000313" key="3">
    <source>
        <dbReference type="EMBL" id="TWB42636.1"/>
    </source>
</evidence>
<proteinExistence type="predicted"/>
<dbReference type="RefSeq" id="WP_186455767.1">
    <property type="nucleotide sequence ID" value="NZ_VITR01000006.1"/>
</dbReference>
<dbReference type="PANTHER" id="PTHR48050">
    <property type="entry name" value="STEROL 3-BETA-GLUCOSYLTRANSFERASE"/>
    <property type="match status" value="1"/>
</dbReference>
<keyword evidence="3" id="KW-0808">Transferase</keyword>
<evidence type="ECO:0000259" key="2">
    <source>
        <dbReference type="Pfam" id="PF06722"/>
    </source>
</evidence>
<dbReference type="GO" id="GO:0016758">
    <property type="term" value="F:hexosyltransferase activity"/>
    <property type="evidence" value="ECO:0007669"/>
    <property type="project" value="InterPro"/>
</dbReference>
<dbReference type="PANTHER" id="PTHR48050:SF13">
    <property type="entry name" value="STEROL 3-BETA-GLUCOSYLTRANSFERASE UGT80A2"/>
    <property type="match status" value="1"/>
</dbReference>
<name>A0A560H8K6_9PROT</name>
<dbReference type="Pfam" id="PF03033">
    <property type="entry name" value="Glyco_transf_28"/>
    <property type="match status" value="1"/>
</dbReference>
<accession>A0A560H8K6</accession>
<dbReference type="GO" id="GO:0005975">
    <property type="term" value="P:carbohydrate metabolic process"/>
    <property type="evidence" value="ECO:0007669"/>
    <property type="project" value="InterPro"/>
</dbReference>
<dbReference type="InterPro" id="IPR050426">
    <property type="entry name" value="Glycosyltransferase_28"/>
</dbReference>
<dbReference type="Proteomes" id="UP000315751">
    <property type="component" value="Unassembled WGS sequence"/>
</dbReference>
<feature type="domain" description="Erythromycin biosynthesis protein CIII-like C-terminal" evidence="2">
    <location>
        <begin position="286"/>
        <end position="394"/>
    </location>
</feature>
<dbReference type="AlphaFoldDB" id="A0A560H8K6"/>
<reference evidence="3 4" key="1">
    <citation type="submission" date="2019-06" db="EMBL/GenBank/DDBJ databases">
        <title>Genomic Encyclopedia of Type Strains, Phase IV (KMG-V): Genome sequencing to study the core and pangenomes of soil and plant-associated prokaryotes.</title>
        <authorList>
            <person name="Whitman W."/>
        </authorList>
    </citation>
    <scope>NUCLEOTIDE SEQUENCE [LARGE SCALE GENOMIC DNA]</scope>
    <source>
        <strain evidence="3 4">BR 11622</strain>
    </source>
</reference>
<sequence length="413" mass="43749">MKILIIAAGSHGDVLPFIALGRELQRRGHAPHLYAAAVFETVAREAGLRFTAVGTAEFYDALLRHPDLNRPLRSLGVMARAMEQTGETAWPILDAAVIPGETLVVGSTLAFVIRSLAERHGVPCVTVHLAPAALRSENTLPGPANGITLPPWLKRLFWRLVDALVVAPTLGAVLNRHRRAIGLAPVRRPMGAWLNQSDRVIGLFPDWFAPRQPDWPANLALTGFPLYDGLPGTDLPSDLADFLAAGPAPVAFTSGTATARALDFFATSVAACRLSGHRAILLTRHADQVPASLPPGVIRADYAPFSRLLPRCAAFVHHGGIGTTSQALAAGVPQLIRPMAHDQFDNAARAVALGVAARLSLRDYRPAAVAAALTRLDTDATLRRRCAEVAAGVGTGTAVAEACDHILALAAQP</sequence>
<dbReference type="InterPro" id="IPR002213">
    <property type="entry name" value="UDP_glucos_trans"/>
</dbReference>
<dbReference type="GO" id="GO:0008194">
    <property type="term" value="F:UDP-glycosyltransferase activity"/>
    <property type="evidence" value="ECO:0007669"/>
    <property type="project" value="InterPro"/>
</dbReference>
<evidence type="ECO:0000259" key="1">
    <source>
        <dbReference type="Pfam" id="PF03033"/>
    </source>
</evidence>
<dbReference type="InterPro" id="IPR010610">
    <property type="entry name" value="EryCIII-like_C"/>
</dbReference>
<gene>
    <name evidence="3" type="ORF">FBZ90_106237</name>
</gene>
<dbReference type="CDD" id="cd03784">
    <property type="entry name" value="GT1_Gtf-like"/>
    <property type="match status" value="1"/>
</dbReference>